<dbReference type="InParanoid" id="K3ZFR4"/>
<dbReference type="AlphaFoldDB" id="K3ZFR4"/>
<dbReference type="EMBL" id="AGNK02001570">
    <property type="status" value="NOT_ANNOTATED_CDS"/>
    <property type="molecule type" value="Genomic_DNA"/>
</dbReference>
<evidence type="ECO:0000313" key="1">
    <source>
        <dbReference type="EnsemblPlants" id="KQL14451"/>
    </source>
</evidence>
<dbReference type="Proteomes" id="UP000004995">
    <property type="component" value="Unassembled WGS sequence"/>
</dbReference>
<reference evidence="1" key="2">
    <citation type="submission" date="2018-08" db="UniProtKB">
        <authorList>
            <consortium name="EnsemblPlants"/>
        </authorList>
    </citation>
    <scope>IDENTIFICATION</scope>
    <source>
        <strain evidence="1">Yugu1</strain>
    </source>
</reference>
<keyword evidence="2" id="KW-1185">Reference proteome</keyword>
<proteinExistence type="predicted"/>
<name>K3ZFR4_SETIT</name>
<sequence length="47" mass="5435">MDSYLACLKVGTPCSYIIHTFSFYITQLNLELCDNSEFKHTNNFLAQ</sequence>
<dbReference type="Gramene" id="KQL14451">
    <property type="protein sequence ID" value="KQL14451"/>
    <property type="gene ID" value="SETIT_025416mg"/>
</dbReference>
<reference evidence="2" key="1">
    <citation type="journal article" date="2012" name="Nat. Biotechnol.">
        <title>Reference genome sequence of the model plant Setaria.</title>
        <authorList>
            <person name="Bennetzen J.L."/>
            <person name="Schmutz J."/>
            <person name="Wang H."/>
            <person name="Percifield R."/>
            <person name="Hawkins J."/>
            <person name="Pontaroli A.C."/>
            <person name="Estep M."/>
            <person name="Feng L."/>
            <person name="Vaughn J.N."/>
            <person name="Grimwood J."/>
            <person name="Jenkins J."/>
            <person name="Barry K."/>
            <person name="Lindquist E."/>
            <person name="Hellsten U."/>
            <person name="Deshpande S."/>
            <person name="Wang X."/>
            <person name="Wu X."/>
            <person name="Mitros T."/>
            <person name="Triplett J."/>
            <person name="Yang X."/>
            <person name="Ye C.Y."/>
            <person name="Mauro-Herrera M."/>
            <person name="Wang L."/>
            <person name="Li P."/>
            <person name="Sharma M."/>
            <person name="Sharma R."/>
            <person name="Ronald P.C."/>
            <person name="Panaud O."/>
            <person name="Kellogg E.A."/>
            <person name="Brutnell T.P."/>
            <person name="Doust A.N."/>
            <person name="Tuskan G.A."/>
            <person name="Rokhsar D."/>
            <person name="Devos K.M."/>
        </authorList>
    </citation>
    <scope>NUCLEOTIDE SEQUENCE [LARGE SCALE GENOMIC DNA]</scope>
    <source>
        <strain evidence="2">cv. Yugu1</strain>
    </source>
</reference>
<dbReference type="HOGENOM" id="CLU_3176324_0_0_1"/>
<accession>K3ZFR4</accession>
<dbReference type="EnsemblPlants" id="KQL14451">
    <property type="protein sequence ID" value="KQL14451"/>
    <property type="gene ID" value="SETIT_025416mg"/>
</dbReference>
<evidence type="ECO:0000313" key="2">
    <source>
        <dbReference type="Proteomes" id="UP000004995"/>
    </source>
</evidence>
<protein>
    <submittedName>
        <fullName evidence="1">Uncharacterized protein</fullName>
    </submittedName>
</protein>
<organism evidence="1 2">
    <name type="scientific">Setaria italica</name>
    <name type="common">Foxtail millet</name>
    <name type="synonym">Panicum italicum</name>
    <dbReference type="NCBI Taxonomy" id="4555"/>
    <lineage>
        <taxon>Eukaryota</taxon>
        <taxon>Viridiplantae</taxon>
        <taxon>Streptophyta</taxon>
        <taxon>Embryophyta</taxon>
        <taxon>Tracheophyta</taxon>
        <taxon>Spermatophyta</taxon>
        <taxon>Magnoliopsida</taxon>
        <taxon>Liliopsida</taxon>
        <taxon>Poales</taxon>
        <taxon>Poaceae</taxon>
        <taxon>PACMAD clade</taxon>
        <taxon>Panicoideae</taxon>
        <taxon>Panicodae</taxon>
        <taxon>Paniceae</taxon>
        <taxon>Cenchrinae</taxon>
        <taxon>Setaria</taxon>
    </lineage>
</organism>